<comment type="caution">
    <text evidence="1">The sequence shown here is derived from an EMBL/GenBank/DDBJ whole genome shotgun (WGS) entry which is preliminary data.</text>
</comment>
<protein>
    <submittedName>
        <fullName evidence="1">Uncharacterized protein</fullName>
    </submittedName>
</protein>
<organism evidence="1 2">
    <name type="scientific">Coniosporium uncinatum</name>
    <dbReference type="NCBI Taxonomy" id="93489"/>
    <lineage>
        <taxon>Eukaryota</taxon>
        <taxon>Fungi</taxon>
        <taxon>Dikarya</taxon>
        <taxon>Ascomycota</taxon>
        <taxon>Pezizomycotina</taxon>
        <taxon>Dothideomycetes</taxon>
        <taxon>Dothideomycetes incertae sedis</taxon>
        <taxon>Coniosporium</taxon>
    </lineage>
</organism>
<keyword evidence="2" id="KW-1185">Reference proteome</keyword>
<evidence type="ECO:0000313" key="2">
    <source>
        <dbReference type="Proteomes" id="UP001186974"/>
    </source>
</evidence>
<name>A0ACC3DN97_9PEZI</name>
<proteinExistence type="predicted"/>
<dbReference type="Proteomes" id="UP001186974">
    <property type="component" value="Unassembled WGS sequence"/>
</dbReference>
<dbReference type="EMBL" id="JAWDJW010002141">
    <property type="protein sequence ID" value="KAK3078170.1"/>
    <property type="molecule type" value="Genomic_DNA"/>
</dbReference>
<accession>A0ACC3DN97</accession>
<reference evidence="1" key="1">
    <citation type="submission" date="2024-09" db="EMBL/GenBank/DDBJ databases">
        <title>Black Yeasts Isolated from many extreme environments.</title>
        <authorList>
            <person name="Coleine C."/>
            <person name="Stajich J.E."/>
            <person name="Selbmann L."/>
        </authorList>
    </citation>
    <scope>NUCLEOTIDE SEQUENCE</scope>
    <source>
        <strain evidence="1">CCFEE 5737</strain>
    </source>
</reference>
<evidence type="ECO:0000313" key="1">
    <source>
        <dbReference type="EMBL" id="KAK3078170.1"/>
    </source>
</evidence>
<feature type="non-terminal residue" evidence="1">
    <location>
        <position position="81"/>
    </location>
</feature>
<sequence length="81" mass="8351">HHGREPEAAAAAAAATASAATASTASAAWRFLDTRCEHERCKSDCQRAVSAQGGEQCWEGAFCGEGQGGEGSEEGRGHVFL</sequence>
<gene>
    <name evidence="1" type="ORF">LTS18_008267</name>
</gene>
<feature type="non-terminal residue" evidence="1">
    <location>
        <position position="1"/>
    </location>
</feature>